<reference evidence="2" key="2">
    <citation type="submission" date="2020-09" db="EMBL/GenBank/DDBJ databases">
        <authorList>
            <person name="Sun Q."/>
            <person name="Ohkuma M."/>
        </authorList>
    </citation>
    <scope>NUCLEOTIDE SEQUENCE</scope>
    <source>
        <strain evidence="2">JCM 19596</strain>
    </source>
</reference>
<evidence type="ECO:0000256" key="1">
    <source>
        <dbReference type="SAM" id="Phobius"/>
    </source>
</evidence>
<dbReference type="RefSeq" id="WP_188974619.1">
    <property type="nucleotide sequence ID" value="NZ_BMPG01000001.1"/>
</dbReference>
<evidence type="ECO:0000313" key="3">
    <source>
        <dbReference type="Proteomes" id="UP000607197"/>
    </source>
</evidence>
<dbReference type="Proteomes" id="UP000607197">
    <property type="component" value="Unassembled WGS sequence"/>
</dbReference>
<sequence length="70" mass="7725">MSEEGLGDFILQALFRPRDRGAREMTVIGLLIGLLLLVIVVPLIPVLVVLWILDLVVGDTESEEEYAPAH</sequence>
<name>A0A830EZI4_9EURY</name>
<protein>
    <submittedName>
        <fullName evidence="2">Uncharacterized protein</fullName>
    </submittedName>
</protein>
<organism evidence="2 3">
    <name type="scientific">Halocalculus aciditolerans</name>
    <dbReference type="NCBI Taxonomy" id="1383812"/>
    <lineage>
        <taxon>Archaea</taxon>
        <taxon>Methanobacteriati</taxon>
        <taxon>Methanobacteriota</taxon>
        <taxon>Stenosarchaea group</taxon>
        <taxon>Halobacteria</taxon>
        <taxon>Halobacteriales</taxon>
        <taxon>Halobacteriaceae</taxon>
        <taxon>Halocalculus</taxon>
    </lineage>
</organism>
<gene>
    <name evidence="2" type="ORF">GCM10009039_00280</name>
</gene>
<reference evidence="2" key="1">
    <citation type="journal article" date="2014" name="Int. J. Syst. Evol. Microbiol.">
        <title>Complete genome sequence of Corynebacterium casei LMG S-19264T (=DSM 44701T), isolated from a smear-ripened cheese.</title>
        <authorList>
            <consortium name="US DOE Joint Genome Institute (JGI-PGF)"/>
            <person name="Walter F."/>
            <person name="Albersmeier A."/>
            <person name="Kalinowski J."/>
            <person name="Ruckert C."/>
        </authorList>
    </citation>
    <scope>NUCLEOTIDE SEQUENCE</scope>
    <source>
        <strain evidence="2">JCM 19596</strain>
    </source>
</reference>
<keyword evidence="1" id="KW-1133">Transmembrane helix</keyword>
<keyword evidence="1" id="KW-0472">Membrane</keyword>
<feature type="transmembrane region" description="Helical" evidence="1">
    <location>
        <begin position="26"/>
        <end position="53"/>
    </location>
</feature>
<comment type="caution">
    <text evidence="2">The sequence shown here is derived from an EMBL/GenBank/DDBJ whole genome shotgun (WGS) entry which is preliminary data.</text>
</comment>
<accession>A0A830EZI4</accession>
<proteinExistence type="predicted"/>
<keyword evidence="3" id="KW-1185">Reference proteome</keyword>
<dbReference type="AlphaFoldDB" id="A0A830EZI4"/>
<dbReference type="InterPro" id="IPR055957">
    <property type="entry name" value="DUF7535"/>
</dbReference>
<dbReference type="Pfam" id="PF24379">
    <property type="entry name" value="DUF7535"/>
    <property type="match status" value="1"/>
</dbReference>
<dbReference type="EMBL" id="BMPG01000001">
    <property type="protein sequence ID" value="GGL45896.1"/>
    <property type="molecule type" value="Genomic_DNA"/>
</dbReference>
<keyword evidence="1" id="KW-0812">Transmembrane</keyword>
<evidence type="ECO:0000313" key="2">
    <source>
        <dbReference type="EMBL" id="GGL45896.1"/>
    </source>
</evidence>